<dbReference type="EMBL" id="FTPS01000001">
    <property type="protein sequence ID" value="SIT80553.1"/>
    <property type="molecule type" value="Genomic_DNA"/>
</dbReference>
<dbReference type="OrthoDB" id="7861976at2"/>
<gene>
    <name evidence="1" type="ORF">SAMN05421849_1332</name>
</gene>
<evidence type="ECO:0008006" key="3">
    <source>
        <dbReference type="Google" id="ProtNLM"/>
    </source>
</evidence>
<dbReference type="STRING" id="515897.SAMN05421849_1332"/>
<evidence type="ECO:0000313" key="1">
    <source>
        <dbReference type="EMBL" id="SIT80553.1"/>
    </source>
</evidence>
<dbReference type="Proteomes" id="UP000192455">
    <property type="component" value="Unassembled WGS sequence"/>
</dbReference>
<protein>
    <recommendedName>
        <fullName evidence="3">Flagellar export protein FliJ</fullName>
    </recommendedName>
</protein>
<reference evidence="1 2" key="1">
    <citation type="submission" date="2017-01" db="EMBL/GenBank/DDBJ databases">
        <authorList>
            <person name="Mah S.A."/>
            <person name="Swanson W.J."/>
            <person name="Moy G.W."/>
            <person name="Vacquier V.D."/>
        </authorList>
    </citation>
    <scope>NUCLEOTIDE SEQUENCE [LARGE SCALE GENOMIC DNA]</scope>
    <source>
        <strain evidence="1 2">DSM 21219</strain>
    </source>
</reference>
<evidence type="ECO:0000313" key="2">
    <source>
        <dbReference type="Proteomes" id="UP000192455"/>
    </source>
</evidence>
<sequence>MTADRIRQLGAVTEALYMDEHRRIQEILTREAALQASISRLRAQSSHYGDRQMQAIGADLAWEAWRDRSLRDLGMELAQVRAQKLAALDRLRGAFGRNEAVRQLIERAMAEQKRLRSRR</sequence>
<keyword evidence="2" id="KW-1185">Reference proteome</keyword>
<dbReference type="AlphaFoldDB" id="A0A1R3WRQ2"/>
<name>A0A1R3WRQ2_9RHOB</name>
<proteinExistence type="predicted"/>
<accession>A0A1R3WRQ2</accession>
<dbReference type="RefSeq" id="WP_076648844.1">
    <property type="nucleotide sequence ID" value="NZ_FTPS01000001.1"/>
</dbReference>
<organism evidence="1 2">
    <name type="scientific">Pontibaca methylaminivorans</name>
    <dbReference type="NCBI Taxonomy" id="515897"/>
    <lineage>
        <taxon>Bacteria</taxon>
        <taxon>Pseudomonadati</taxon>
        <taxon>Pseudomonadota</taxon>
        <taxon>Alphaproteobacteria</taxon>
        <taxon>Rhodobacterales</taxon>
        <taxon>Roseobacteraceae</taxon>
        <taxon>Pontibaca</taxon>
    </lineage>
</organism>